<dbReference type="AlphaFoldDB" id="A0A0G4JU54"/>
<dbReference type="Proteomes" id="UP000044377">
    <property type="component" value="Unassembled WGS sequence"/>
</dbReference>
<protein>
    <submittedName>
        <fullName evidence="1">Uncharacterized protein</fullName>
    </submittedName>
</protein>
<proteinExistence type="predicted"/>
<accession>A0A0G4JU54</accession>
<reference evidence="2" key="1">
    <citation type="submission" date="2015-01" db="EMBL/GenBank/DDBJ databases">
        <authorList>
            <person name="Paterson Steve"/>
        </authorList>
    </citation>
    <scope>NUCLEOTIDE SEQUENCE [LARGE SCALE GENOMIC DNA]</scope>
    <source>
        <strain evidence="2">OBR1</strain>
    </source>
</reference>
<dbReference type="EMBL" id="CGIG01000001">
    <property type="protein sequence ID" value="CPR15705.1"/>
    <property type="molecule type" value="Genomic_DNA"/>
</dbReference>
<name>A0A0G4JU54_9GAMM</name>
<gene>
    <name evidence="1" type="ORF">BN1221_01669c</name>
</gene>
<evidence type="ECO:0000313" key="1">
    <source>
        <dbReference type="EMBL" id="CPR15705.1"/>
    </source>
</evidence>
<dbReference type="STRING" id="1109412.BN1221_01669c"/>
<sequence>MIGVVCRQGEFPETAVFNGREYFVRKNSAILIYAIARARYWGLKRRPL</sequence>
<organism evidence="1 2">
    <name type="scientific">Brenneria goodwinii</name>
    <dbReference type="NCBI Taxonomy" id="1109412"/>
    <lineage>
        <taxon>Bacteria</taxon>
        <taxon>Pseudomonadati</taxon>
        <taxon>Pseudomonadota</taxon>
        <taxon>Gammaproteobacteria</taxon>
        <taxon>Enterobacterales</taxon>
        <taxon>Pectobacteriaceae</taxon>
        <taxon>Brenneria</taxon>
    </lineage>
</organism>
<evidence type="ECO:0000313" key="2">
    <source>
        <dbReference type="Proteomes" id="UP000044377"/>
    </source>
</evidence>
<keyword evidence="2" id="KW-1185">Reference proteome</keyword>